<organism evidence="3 4">
    <name type="scientific">Stephanodiscus triporus</name>
    <dbReference type="NCBI Taxonomy" id="2934178"/>
    <lineage>
        <taxon>Eukaryota</taxon>
        <taxon>Sar</taxon>
        <taxon>Stramenopiles</taxon>
        <taxon>Ochrophyta</taxon>
        <taxon>Bacillariophyta</taxon>
        <taxon>Coscinodiscophyceae</taxon>
        <taxon>Thalassiosirophycidae</taxon>
        <taxon>Stephanodiscales</taxon>
        <taxon>Stephanodiscaceae</taxon>
        <taxon>Stephanodiscus</taxon>
    </lineage>
</organism>
<keyword evidence="2" id="KW-0472">Membrane</keyword>
<dbReference type="Proteomes" id="UP001530315">
    <property type="component" value="Unassembled WGS sequence"/>
</dbReference>
<feature type="region of interest" description="Disordered" evidence="1">
    <location>
        <begin position="540"/>
        <end position="616"/>
    </location>
</feature>
<reference evidence="3 4" key="1">
    <citation type="submission" date="2024-10" db="EMBL/GenBank/DDBJ databases">
        <title>Updated reference genomes for cyclostephanoid diatoms.</title>
        <authorList>
            <person name="Roberts W.R."/>
            <person name="Alverson A.J."/>
        </authorList>
    </citation>
    <scope>NUCLEOTIDE SEQUENCE [LARGE SCALE GENOMIC DNA]</scope>
    <source>
        <strain evidence="3 4">AJA276-08</strain>
    </source>
</reference>
<feature type="transmembrane region" description="Helical" evidence="2">
    <location>
        <begin position="412"/>
        <end position="434"/>
    </location>
</feature>
<protein>
    <recommendedName>
        <fullName evidence="5">Solute carrier family 40 protein</fullName>
    </recommendedName>
</protein>
<feature type="transmembrane region" description="Helical" evidence="2">
    <location>
        <begin position="440"/>
        <end position="466"/>
    </location>
</feature>
<gene>
    <name evidence="3" type="ORF">ACHAW5_005310</name>
</gene>
<feature type="compositionally biased region" description="Basic and acidic residues" evidence="1">
    <location>
        <begin position="871"/>
        <end position="884"/>
    </location>
</feature>
<feature type="transmembrane region" description="Helical" evidence="2">
    <location>
        <begin position="324"/>
        <end position="345"/>
    </location>
</feature>
<feature type="region of interest" description="Disordered" evidence="1">
    <location>
        <begin position="358"/>
        <end position="382"/>
    </location>
</feature>
<feature type="region of interest" description="Disordered" evidence="1">
    <location>
        <begin position="920"/>
        <end position="1009"/>
    </location>
</feature>
<feature type="compositionally biased region" description="Basic and acidic residues" evidence="1">
    <location>
        <begin position="920"/>
        <end position="939"/>
    </location>
</feature>
<feature type="transmembrane region" description="Helical" evidence="2">
    <location>
        <begin position="274"/>
        <end position="291"/>
    </location>
</feature>
<name>A0ABD3ND27_9STRA</name>
<feature type="compositionally biased region" description="Basic and acidic residues" evidence="1">
    <location>
        <begin position="986"/>
        <end position="1000"/>
    </location>
</feature>
<feature type="transmembrane region" description="Helical" evidence="2">
    <location>
        <begin position="167"/>
        <end position="191"/>
    </location>
</feature>
<feature type="region of interest" description="Disordered" evidence="1">
    <location>
        <begin position="22"/>
        <end position="116"/>
    </location>
</feature>
<feature type="transmembrane region" description="Helical" evidence="2">
    <location>
        <begin position="662"/>
        <end position="686"/>
    </location>
</feature>
<feature type="compositionally biased region" description="Low complexity" evidence="1">
    <location>
        <begin position="600"/>
        <end position="610"/>
    </location>
</feature>
<feature type="transmembrane region" description="Helical" evidence="2">
    <location>
        <begin position="249"/>
        <end position="267"/>
    </location>
</feature>
<proteinExistence type="predicted"/>
<feature type="region of interest" description="Disordered" evidence="1">
    <location>
        <begin position="871"/>
        <end position="894"/>
    </location>
</feature>
<evidence type="ECO:0000313" key="3">
    <source>
        <dbReference type="EMBL" id="KAL3772567.1"/>
    </source>
</evidence>
<evidence type="ECO:0000313" key="4">
    <source>
        <dbReference type="Proteomes" id="UP001530315"/>
    </source>
</evidence>
<dbReference type="EMBL" id="JALLAZ020001574">
    <property type="protein sequence ID" value="KAL3772567.1"/>
    <property type="molecule type" value="Genomic_DNA"/>
</dbReference>
<comment type="caution">
    <text evidence="3">The sequence shown here is derived from an EMBL/GenBank/DDBJ whole genome shotgun (WGS) entry which is preliminary data.</text>
</comment>
<feature type="transmembrane region" description="Helical" evidence="2">
    <location>
        <begin position="1005"/>
        <end position="1027"/>
    </location>
</feature>
<keyword evidence="2" id="KW-1133">Transmembrane helix</keyword>
<keyword evidence="2" id="KW-0812">Transmembrane</keyword>
<feature type="compositionally biased region" description="Basic and acidic residues" evidence="1">
    <location>
        <begin position="42"/>
        <end position="78"/>
    </location>
</feature>
<evidence type="ECO:0008006" key="5">
    <source>
        <dbReference type="Google" id="ProtNLM"/>
    </source>
</evidence>
<evidence type="ECO:0000256" key="1">
    <source>
        <dbReference type="SAM" id="MobiDB-lite"/>
    </source>
</evidence>
<keyword evidence="4" id="KW-1185">Reference proteome</keyword>
<feature type="compositionally biased region" description="Low complexity" evidence="1">
    <location>
        <begin position="98"/>
        <end position="109"/>
    </location>
</feature>
<feature type="compositionally biased region" description="Polar residues" evidence="1">
    <location>
        <begin position="951"/>
        <end position="961"/>
    </location>
</feature>
<evidence type="ECO:0000256" key="2">
    <source>
        <dbReference type="SAM" id="Phobius"/>
    </source>
</evidence>
<feature type="transmembrane region" description="Helical" evidence="2">
    <location>
        <begin position="203"/>
        <end position="229"/>
    </location>
</feature>
<sequence>MSSSSPSRSWGERLIARLASTPAIVVDSSGGDDDGGGGGEVVWRRADQLSDVDEIRVGGGGERRGDGGDGRRCDDGMRRTPTFEFPPRNDPPPRGAVRPGSSTPAPSAARSRRGRRAVVDELSRRTIRDPLRSLPARFLGHFLNEVAHRFVPARRDESPDVLAPTTLVAIVAALGLAFVGIGLTGLGVMLVNASARAIGSLCAWMLGCSLSMSNKLAWISIGLVAAAWIRASTTIGEPGANVKATASLAFFPVPSASVVLPWTVAIASTSFCEALIVVLSLLAFSSVLVPGNNARECSPVHAIDAGQYCSDDAESHEPAPYQDVAVATVALLVAATNVLVVAVAANKLERYRIQSEMSDDAGKSDSSGNSSPVELDETSSASSSAFDADSARSRLRTTYGCIRQHVCACHTISILALSTMSMSLILVQALYAYFRKEGMNVIFAMGTVARHIVYIGLGIVILVLLWNSTFAAVAGNGRIPCGEISRCALKKSIMEISSQAVWSTEDTGSSLLGILSNDDGALRYAILEWIVDCWTASPMPTEQAAPSERTASQFGDDSLPPAAMGDKEEESKIKPTTNSCQDGNHLSLDPNPTQGRTAKNSGNTTTNSSTADDLQTSIPSYQSPHRVIAKLDADETLIPTIERYREWVYSLPPSRNAAMCVALWKMCPAITVFAATVLWCVGWSVIESFFVCFMRCVRVSSQIASASNGNGCTILCFILTVLSPVMLLEYHRVQIWWTKTVRCIRSIKYDVTSSDSQIMQRDLAMNLLRADLEDYASQRVVIANFPVDTSYILLRIWLLLIESVSLLEASIPVVRCATVTCAAADLTTNTISLVDLALEVKKRGLLGGVGMIAWDAFCYYLSIELEERKREADDTRSTDQAREEQSDDGEELGGQYTGAAVNAVANFGKLSHNLSCLMEKKKSEHGDERKSDGGDDGNKNNEPTKWLGVVETSNHGVSSEKCTQDDRKSEVPSLGEHNQDDPTSLKQDENFHENCGDHQNENGGLPFLIGGGIALVGAVAGLALHAATSRGKQVGKDPKKDTS</sequence>
<dbReference type="AlphaFoldDB" id="A0ABD3ND27"/>
<accession>A0ABD3ND27</accession>
<feature type="compositionally biased region" description="Polar residues" evidence="1">
    <location>
        <begin position="574"/>
        <end position="599"/>
    </location>
</feature>